<dbReference type="AlphaFoldDB" id="A0AAE0TEQ0"/>
<dbReference type="Proteomes" id="UP001195483">
    <property type="component" value="Unassembled WGS sequence"/>
</dbReference>
<reference evidence="1" key="2">
    <citation type="journal article" date="2021" name="Genome Biol. Evol.">
        <title>Developing a high-quality reference genome for a parasitic bivalve with doubly uniparental inheritance (Bivalvia: Unionida).</title>
        <authorList>
            <person name="Smith C.H."/>
        </authorList>
    </citation>
    <scope>NUCLEOTIDE SEQUENCE</scope>
    <source>
        <strain evidence="1">CHS0354</strain>
        <tissue evidence="1">Mantle</tissue>
    </source>
</reference>
<gene>
    <name evidence="1" type="ORF">CHS0354_020690</name>
</gene>
<evidence type="ECO:0000313" key="2">
    <source>
        <dbReference type="Proteomes" id="UP001195483"/>
    </source>
</evidence>
<reference evidence="1" key="3">
    <citation type="submission" date="2023-05" db="EMBL/GenBank/DDBJ databases">
        <authorList>
            <person name="Smith C.H."/>
        </authorList>
    </citation>
    <scope>NUCLEOTIDE SEQUENCE</scope>
    <source>
        <strain evidence="1">CHS0354</strain>
        <tissue evidence="1">Mantle</tissue>
    </source>
</reference>
<comment type="caution">
    <text evidence="1">The sequence shown here is derived from an EMBL/GenBank/DDBJ whole genome shotgun (WGS) entry which is preliminary data.</text>
</comment>
<protein>
    <submittedName>
        <fullName evidence="1">Uncharacterized protein</fullName>
    </submittedName>
</protein>
<organism evidence="1 2">
    <name type="scientific">Potamilus streckersoni</name>
    <dbReference type="NCBI Taxonomy" id="2493646"/>
    <lineage>
        <taxon>Eukaryota</taxon>
        <taxon>Metazoa</taxon>
        <taxon>Spiralia</taxon>
        <taxon>Lophotrochozoa</taxon>
        <taxon>Mollusca</taxon>
        <taxon>Bivalvia</taxon>
        <taxon>Autobranchia</taxon>
        <taxon>Heteroconchia</taxon>
        <taxon>Palaeoheterodonta</taxon>
        <taxon>Unionida</taxon>
        <taxon>Unionoidea</taxon>
        <taxon>Unionidae</taxon>
        <taxon>Ambleminae</taxon>
        <taxon>Lampsilini</taxon>
        <taxon>Potamilus</taxon>
    </lineage>
</organism>
<name>A0AAE0TEQ0_9BIVA</name>
<sequence length="107" mass="12243">MNIIVTSAQYPYNIFPTSLSDTEVAVTIPDNNTIQIIGITDKMLKVRDIRTRLQCRGIIVEKDQLVISANDNEHSILILDKHGKEIRTVRPKNYQTDRFFSPPLCQT</sequence>
<evidence type="ECO:0000313" key="1">
    <source>
        <dbReference type="EMBL" id="KAK3609027.1"/>
    </source>
</evidence>
<accession>A0AAE0TEQ0</accession>
<proteinExistence type="predicted"/>
<keyword evidence="2" id="KW-1185">Reference proteome</keyword>
<reference evidence="1" key="1">
    <citation type="journal article" date="2021" name="Genome Biol. Evol.">
        <title>A High-Quality Reference Genome for a Parasitic Bivalve with Doubly Uniparental Inheritance (Bivalvia: Unionida).</title>
        <authorList>
            <person name="Smith C.H."/>
        </authorList>
    </citation>
    <scope>NUCLEOTIDE SEQUENCE</scope>
    <source>
        <strain evidence="1">CHS0354</strain>
    </source>
</reference>
<dbReference type="EMBL" id="JAEAOA010001261">
    <property type="protein sequence ID" value="KAK3609027.1"/>
    <property type="molecule type" value="Genomic_DNA"/>
</dbReference>